<dbReference type="EMBL" id="NHOZ01000094">
    <property type="protein sequence ID" value="OYR62455.1"/>
    <property type="molecule type" value="Genomic_DNA"/>
</dbReference>
<dbReference type="InterPro" id="IPR050585">
    <property type="entry name" value="Xaa-Pro_dipeptidyl-ppase/CocE"/>
</dbReference>
<dbReference type="InterPro" id="IPR008979">
    <property type="entry name" value="Galactose-bd-like_sf"/>
</dbReference>
<dbReference type="InterPro" id="IPR013736">
    <property type="entry name" value="Xaa-Pro_dipept_C"/>
</dbReference>
<dbReference type="RefSeq" id="WP_094553234.1">
    <property type="nucleotide sequence ID" value="NZ_NHOZ01000094.1"/>
</dbReference>
<dbReference type="Gene3D" id="1.10.3020.10">
    <property type="entry name" value="alpha-amino acid ester hydrolase ( Helical cap domain)"/>
    <property type="match status" value="1"/>
</dbReference>
<name>A0A256J0Y2_HALEZ</name>
<dbReference type="Gene3D" id="2.60.120.260">
    <property type="entry name" value="Galactose-binding domain-like"/>
    <property type="match status" value="1"/>
</dbReference>
<evidence type="ECO:0000259" key="2">
    <source>
        <dbReference type="SMART" id="SM00939"/>
    </source>
</evidence>
<proteinExistence type="predicted"/>
<dbReference type="NCBIfam" id="TIGR00976">
    <property type="entry name" value="CocE_NonD"/>
    <property type="match status" value="1"/>
</dbReference>
<dbReference type="Proteomes" id="UP000215731">
    <property type="component" value="Unassembled WGS sequence"/>
</dbReference>
<dbReference type="AlphaFoldDB" id="A0A256J0Y2"/>
<dbReference type="InterPro" id="IPR000383">
    <property type="entry name" value="Xaa-Pro-like_dom"/>
</dbReference>
<dbReference type="PANTHER" id="PTHR43056:SF10">
    <property type="entry name" value="COCE_NOND FAMILY, PUTATIVE (AFU_ORTHOLOGUE AFUA_7G00600)-RELATED"/>
    <property type="match status" value="1"/>
</dbReference>
<gene>
    <name evidence="3" type="ORF">DJ80_10215</name>
</gene>
<feature type="domain" description="Xaa-Pro dipeptidyl-peptidase C-terminal" evidence="2">
    <location>
        <begin position="280"/>
        <end position="549"/>
    </location>
</feature>
<sequence length="647" mass="71140">MNDHAVHDDIEIPVKNGAVRATRHEPTDESPQPVVLIYTPYHKDDLSDTRSDPMVSYLVRAGFEVVIADAVGTGASDGLVEQPFTEAEGLHGSAVVEWLANRPWSNGRVGVIGKSYPGTTALEIAAQNPDGLAAIVPIHAPAAIYDAYFDGGALASLRTCGQWAPNFEYLPLQPPVNRDVSGWAERWADRLDSLKYREPFLFQYLAHLEKDEYWAEKDVAVEKISVPTLGVGGYRDAFGGGTVDYSDRIDAPTEVILGPWRHTMPEQGEAARIDFLGEVESWFDHHLREGDEREPNPEIRYWTERPDEENYHSGEWRTLESWPVAEDHTVDFDFGPDGLSTDVSTPDSTTDRWHVDYSVGTASIGFEIPGGTDLDTTPDDDRSLTYETGPLDGAFELTGSGEVHLELIPDGPAQLVAVRIVDLGPDGTGQLVTHGVRRCELAGKIDPLGTPGAATEPLTPGEPHDVGVSLRPTSHVFEPGHTLRVAVSGAFFPYVSPPDGSAGFSLRTAGCECRLPGRFHSESPTFEDRYSFDPPQDIYSEPESPSWQTAVSHTDDTVTVSLSRAYSQQLSEATFDYKTETTASVERETLSTETIDRQTTTTLSFPTETITSRVDSSVSRSFATVQYTAERDGTVFYRERKRTAVNR</sequence>
<organism evidence="3 4">
    <name type="scientific">Halorubrum ezzemoulense</name>
    <name type="common">Halorubrum chaoviator</name>
    <dbReference type="NCBI Taxonomy" id="337243"/>
    <lineage>
        <taxon>Archaea</taxon>
        <taxon>Methanobacteriati</taxon>
        <taxon>Methanobacteriota</taxon>
        <taxon>Stenosarchaea group</taxon>
        <taxon>Halobacteria</taxon>
        <taxon>Halobacteriales</taxon>
        <taxon>Haloferacaceae</taxon>
        <taxon>Halorubrum</taxon>
    </lineage>
</organism>
<dbReference type="PANTHER" id="PTHR43056">
    <property type="entry name" value="PEPTIDASE S9 PROLYL OLIGOPEPTIDASE"/>
    <property type="match status" value="1"/>
</dbReference>
<dbReference type="Pfam" id="PF08530">
    <property type="entry name" value="PepX_C"/>
    <property type="match status" value="1"/>
</dbReference>
<dbReference type="SUPFAM" id="SSF53474">
    <property type="entry name" value="alpha/beta-Hydrolases"/>
    <property type="match status" value="1"/>
</dbReference>
<comment type="caution">
    <text evidence="3">The sequence shown here is derived from an EMBL/GenBank/DDBJ whole genome shotgun (WGS) entry which is preliminary data.</text>
</comment>
<evidence type="ECO:0000313" key="3">
    <source>
        <dbReference type="EMBL" id="OYR62455.1"/>
    </source>
</evidence>
<dbReference type="Pfam" id="PF02129">
    <property type="entry name" value="Peptidase_S15"/>
    <property type="match status" value="1"/>
</dbReference>
<protein>
    <recommendedName>
        <fullName evidence="2">Xaa-Pro dipeptidyl-peptidase C-terminal domain-containing protein</fullName>
    </recommendedName>
</protein>
<dbReference type="Gene3D" id="3.40.50.1820">
    <property type="entry name" value="alpha/beta hydrolase"/>
    <property type="match status" value="1"/>
</dbReference>
<dbReference type="InterPro" id="IPR005674">
    <property type="entry name" value="CocE/Ser_esterase"/>
</dbReference>
<reference evidence="3 4" key="1">
    <citation type="journal article" date="2014" name="Front. Microbiol.">
        <title>Population and genomic analysis of the genus Halorubrum.</title>
        <authorList>
            <person name="Fullmer M.S."/>
            <person name="Soucy S.M."/>
            <person name="Swithers K.S."/>
            <person name="Makkay A.M."/>
            <person name="Wheeler R."/>
            <person name="Ventosa A."/>
            <person name="Gogarten J.P."/>
            <person name="Papke R.T."/>
        </authorList>
    </citation>
    <scope>NUCLEOTIDE SEQUENCE [LARGE SCALE GENOMIC DNA]</scope>
    <source>
        <strain evidence="3 4">Ga36</strain>
    </source>
</reference>
<keyword evidence="1" id="KW-0378">Hydrolase</keyword>
<accession>A0A256J0Y2</accession>
<evidence type="ECO:0000256" key="1">
    <source>
        <dbReference type="ARBA" id="ARBA00022801"/>
    </source>
</evidence>
<evidence type="ECO:0000313" key="4">
    <source>
        <dbReference type="Proteomes" id="UP000215731"/>
    </source>
</evidence>
<dbReference type="SUPFAM" id="SSF49785">
    <property type="entry name" value="Galactose-binding domain-like"/>
    <property type="match status" value="1"/>
</dbReference>
<dbReference type="SMART" id="SM00939">
    <property type="entry name" value="PepX_C"/>
    <property type="match status" value="1"/>
</dbReference>
<dbReference type="InterPro" id="IPR029058">
    <property type="entry name" value="AB_hydrolase_fold"/>
</dbReference>
<dbReference type="GO" id="GO:0008239">
    <property type="term" value="F:dipeptidyl-peptidase activity"/>
    <property type="evidence" value="ECO:0007669"/>
    <property type="project" value="InterPro"/>
</dbReference>